<accession>A0A097ET28</accession>
<proteinExistence type="predicted"/>
<gene>
    <name evidence="1" type="ORF">LSS_23095</name>
</gene>
<dbReference type="AlphaFoldDB" id="A0A097ET28"/>
<protein>
    <submittedName>
        <fullName evidence="1">Uncharacterized protein</fullName>
    </submittedName>
</protein>
<organism evidence="1 2">
    <name type="scientific">Leptospira santarosai serovar Shermani str. LT 821</name>
    <dbReference type="NCBI Taxonomy" id="758847"/>
    <lineage>
        <taxon>Bacteria</taxon>
        <taxon>Pseudomonadati</taxon>
        <taxon>Spirochaetota</taxon>
        <taxon>Spirochaetia</taxon>
        <taxon>Leptospirales</taxon>
        <taxon>Leptospiraceae</taxon>
        <taxon>Leptospira</taxon>
    </lineage>
</organism>
<reference evidence="1 2" key="1">
    <citation type="journal article" date="2012" name="Gene">
        <title>Sequence of Leptospira santarosai serovar Shermani genome and prediction of virulence-associated genes.</title>
        <authorList>
            <person name="Chou L.F."/>
            <person name="Chen Y.T."/>
            <person name="Lu C.W."/>
            <person name="Ko Y.C."/>
            <person name="Tang C.Y."/>
            <person name="Pan M.J."/>
            <person name="Tian Y.C."/>
            <person name="Chiu C.H."/>
            <person name="Hung C.C."/>
            <person name="Yang C.W."/>
        </authorList>
    </citation>
    <scope>NUCLEOTIDE SEQUENCE [LARGE SCALE GENOMIC DNA]</scope>
    <source>
        <strain evidence="1">LT 821</strain>
    </source>
</reference>
<dbReference type="EMBL" id="CP006694">
    <property type="protein sequence ID" value="AIT11065.1"/>
    <property type="molecule type" value="Genomic_DNA"/>
</dbReference>
<dbReference type="Proteomes" id="UP000035800">
    <property type="component" value="Chromosome I"/>
</dbReference>
<name>A0A097ET28_9LEPT</name>
<evidence type="ECO:0000313" key="1">
    <source>
        <dbReference type="EMBL" id="AIT11065.1"/>
    </source>
</evidence>
<sequence>MDVHKETIKLARLLRSGKSIHVPSKEDEQEFEIFPFVNVSYFIEMRF</sequence>
<evidence type="ECO:0000313" key="2">
    <source>
        <dbReference type="Proteomes" id="UP000035800"/>
    </source>
</evidence>
<dbReference type="KEGG" id="lst:LSS_23095"/>
<reference evidence="1 2" key="2">
    <citation type="journal article" date="2014" name="Emerg. Microbes Infect.">
        <title>Potential impact on kidney infection: a whole-genome analysis of Leptospira santarosai serovar Shermani.</title>
        <authorList>
            <person name="Chou L.F."/>
            <person name="Chen T.W."/>
            <person name="Ko Y.C."/>
            <person name="Pan M.J."/>
            <person name="Tian Y.C."/>
            <person name="Chiu C.H."/>
            <person name="Tang P."/>
            <person name="Hung C.C."/>
            <person name="Yang C.W."/>
        </authorList>
    </citation>
    <scope>NUCLEOTIDE SEQUENCE</scope>
    <source>
        <strain evidence="1 2">LT 821</strain>
    </source>
</reference>